<evidence type="ECO:0000313" key="3">
    <source>
        <dbReference type="Proteomes" id="UP000789375"/>
    </source>
</evidence>
<reference evidence="2" key="1">
    <citation type="submission" date="2021-06" db="EMBL/GenBank/DDBJ databases">
        <authorList>
            <person name="Kallberg Y."/>
            <person name="Tangrot J."/>
            <person name="Rosling A."/>
        </authorList>
    </citation>
    <scope>NUCLEOTIDE SEQUENCE</scope>
    <source>
        <strain evidence="2">87-6 pot B 2015</strain>
    </source>
</reference>
<sequence>MDERDRNRFHRSLQARGIIRDLTKHYFMQIEGSCNASWPQGQGGDSFDSYHHCVGCSSPSLERTAKSTSKSEMQLQGEFSNEEIRKPSRTSGENAVGPCGKITENGGGENSSNHGKSHIFRSEGERQELLFRGINSWKERRNRKNWKVTHNPETIVQSRYPGGFFMERRLPENIVLLCTPG</sequence>
<evidence type="ECO:0000313" key="2">
    <source>
        <dbReference type="EMBL" id="CAG8562685.1"/>
    </source>
</evidence>
<gene>
    <name evidence="2" type="ORF">FMOSSE_LOCUS7038</name>
</gene>
<name>A0A9N9BF87_FUNMO</name>
<protein>
    <submittedName>
        <fullName evidence="2">1178_t:CDS:1</fullName>
    </submittedName>
</protein>
<feature type="region of interest" description="Disordered" evidence="1">
    <location>
        <begin position="61"/>
        <end position="121"/>
    </location>
</feature>
<keyword evidence="3" id="KW-1185">Reference proteome</keyword>
<evidence type="ECO:0000256" key="1">
    <source>
        <dbReference type="SAM" id="MobiDB-lite"/>
    </source>
</evidence>
<feature type="compositionally biased region" description="Polar residues" evidence="1">
    <location>
        <begin position="61"/>
        <end position="79"/>
    </location>
</feature>
<dbReference type="AlphaFoldDB" id="A0A9N9BF87"/>
<organism evidence="2 3">
    <name type="scientific">Funneliformis mosseae</name>
    <name type="common">Endomycorrhizal fungus</name>
    <name type="synonym">Glomus mosseae</name>
    <dbReference type="NCBI Taxonomy" id="27381"/>
    <lineage>
        <taxon>Eukaryota</taxon>
        <taxon>Fungi</taxon>
        <taxon>Fungi incertae sedis</taxon>
        <taxon>Mucoromycota</taxon>
        <taxon>Glomeromycotina</taxon>
        <taxon>Glomeromycetes</taxon>
        <taxon>Glomerales</taxon>
        <taxon>Glomeraceae</taxon>
        <taxon>Funneliformis</taxon>
    </lineage>
</organism>
<proteinExistence type="predicted"/>
<dbReference type="EMBL" id="CAJVPP010001576">
    <property type="protein sequence ID" value="CAG8562685.1"/>
    <property type="molecule type" value="Genomic_DNA"/>
</dbReference>
<comment type="caution">
    <text evidence="2">The sequence shown here is derived from an EMBL/GenBank/DDBJ whole genome shotgun (WGS) entry which is preliminary data.</text>
</comment>
<dbReference type="Proteomes" id="UP000789375">
    <property type="component" value="Unassembled WGS sequence"/>
</dbReference>
<accession>A0A9N9BF87</accession>